<proteinExistence type="predicted"/>
<dbReference type="Proteomes" id="UP000272908">
    <property type="component" value="Unassembled WGS sequence"/>
</dbReference>
<gene>
    <name evidence="1" type="ORF">ROE7235_03014</name>
</gene>
<sequence>MIVENSEQYHCFLIIPVWAMRPQPGTFSSLVFRYDFDPSTAHPEIEMAELACGSRQDDRIAGRDKSLDLARTDRADLAGGENILGRPWGKRGQHMRRVAVIMNGMVAALPRGHRNMPKWR</sequence>
<keyword evidence="2" id="KW-1185">Reference proteome</keyword>
<organism evidence="1 2">
    <name type="scientific">Roseinatronobacter ekhonensis</name>
    <dbReference type="NCBI Taxonomy" id="254356"/>
    <lineage>
        <taxon>Bacteria</taxon>
        <taxon>Pseudomonadati</taxon>
        <taxon>Pseudomonadota</taxon>
        <taxon>Alphaproteobacteria</taxon>
        <taxon>Rhodobacterales</taxon>
        <taxon>Paracoccaceae</taxon>
        <taxon>Roseinatronobacter</taxon>
    </lineage>
</organism>
<dbReference type="EMBL" id="UIHC01000041">
    <property type="protein sequence ID" value="SUZ33245.1"/>
    <property type="molecule type" value="Genomic_DNA"/>
</dbReference>
<name>A0A3B0MBD9_9RHOB</name>
<protein>
    <submittedName>
        <fullName evidence="1">Uncharacterized protein</fullName>
    </submittedName>
</protein>
<evidence type="ECO:0000313" key="2">
    <source>
        <dbReference type="Proteomes" id="UP000272908"/>
    </source>
</evidence>
<reference evidence="2" key="1">
    <citation type="submission" date="2018-08" db="EMBL/GenBank/DDBJ databases">
        <authorList>
            <person name="Rodrigo-Torres L."/>
            <person name="Arahal R. D."/>
            <person name="Lucena T."/>
        </authorList>
    </citation>
    <scope>NUCLEOTIDE SEQUENCE [LARGE SCALE GENOMIC DNA]</scope>
    <source>
        <strain evidence="2">CECT 7235</strain>
    </source>
</reference>
<evidence type="ECO:0000313" key="1">
    <source>
        <dbReference type="EMBL" id="SUZ33245.1"/>
    </source>
</evidence>
<dbReference type="AlphaFoldDB" id="A0A3B0MBD9"/>
<accession>A0A3B0MBD9</accession>